<feature type="compositionally biased region" description="Basic and acidic residues" evidence="4">
    <location>
        <begin position="652"/>
        <end position="665"/>
    </location>
</feature>
<evidence type="ECO:0000256" key="1">
    <source>
        <dbReference type="ARBA" id="ARBA00022737"/>
    </source>
</evidence>
<dbReference type="SUPFAM" id="SSF48403">
    <property type="entry name" value="Ankyrin repeat"/>
    <property type="match status" value="3"/>
</dbReference>
<sequence length="1782" mass="200516">MPQTPEAQAFLTRITQLPPGPGVTDLLSQVLQLSLDDEAQLRKLWATDKTNSRLRDPHVGLVDVFDAPDDIRKTRARVVTGETDLVGQYILPLDETRRRKEGEPAMVSSLEEFKKNWGLFTEGSLSQLTDWSNVVAAGGAVQACLAPLPESAKASKRAMRKYYHNNAFPTSDVDLFLYGLTPEQAEVKMQTIYEAVRDSVPWDVTCVRTKHTVSIHSQYPYRSIQIVLRLYSSPAEILAGFDVDAPCCAFDGQRVWANPRAIVAMMRQCNTVDMTRRSPSYEVRLTKYSLRDFEVYVPTLRRDDIDPTIFERSIQRVEGLARLLVLERLADVDARQKYLLDRRSLRGRPDANIDYSRRKKKLKGDLKANIDIGGLEMNDYDVVSLHIPYGPGWDARRIDKLVYQTDLGMNSPFNPKNKDRRLHRHPAFFGTLQECIEDCCEYCPEPKDDEEKKLQEEEDASYVRGRVQFIQEDPGRQSLSGSFNPIDEGEWAEQAYIGPTDKLFNAIVLGDRAAVGKIATQEGFDLNHRDHVGRTPLQLAILSKEVDIACDLIDAGARMTARVVDGRTALHLAAQLDLPKVVRKLLERSAVNAEKAKEEEEAAKRAEEQKKNEDKMDVDDDDGEGEEDDDDDEGDDEDEERDSSDDDWSSEDGDKKDKKGEDTKQDLGQIPEDEEDVPDVFDVNVPDWDYALTPLQYAIIFGSLGAIDELIAGGADATLMTKAEGWWTKPYHPLTLTAVTRDIAVAGEVVKKLVAAGATSSQADDDLFTIFHRVVCSTKPELVDAFLRHDPNAKAVINSPFVSNQLLMTYPIVSALAKNDFATMAVLLAHGAKVTFTEEDFSHARDLRKNAWHSGELRWRQLIHWPVETALYKTSDVLETLLNLGADFNIGMRLAYNSYSNENSRLSLLDAVRGMMTAIKKELSMTISKVEQDNDMEKFEELAEQSGWMGNHWEEVISILRNSEGKRADGAPMVLGHNEETQKKMKKNLNLTLDFLTKAEELLVSRGAKTWKELYPDQPTTDDPSNYFRTGVFRSWRSRNDLEFFRMTGTWGFEQVPSHLTARYNELYDACSDGDNAKIEELCLPKDGKSDQQLIQITSRFAENHYATPLTLAIKHRHWSTARLVLAIAVAQYKPVDAKPPKFKLAKIALEDDSDDEDSDMEDEEEEEPEINFVDIAQRPSSVQCDVAPERLLQLNTSFQHPKTNAVLSGLPLYKAVLENDFEAFVQIADLYKALPKPLDLPNDAKSWILAEDRPDMLDELIRRTGAGIEIPEEESQDDEEQSAEDAKPKKLPPKTYLGLNVHGKKRKDLVKKSDPNAPSNERKHEFPLLWTAAHQGAIGCIRYLSSERAVSAYQYYASTHSDDHAQYLKRIIPQIPARIGWKQDELNESVVTAAIIGDHLDVLKAVVDLEPAQMQDSLMAKILYVGFNNILVAANWGCSPDMFDYLLSKGISPTETDCRGWNVYHILCAQNSEKHMKLLKHILNKLPEDVTCRMLVQQSKKALNTPLHIAVKKHSIVAVKLFLKFKAPVFLLRDRSGSTPLHIATKDTLAEITRLLGEAGPEEALTLEDGVGNTPLEMVVSQWLQVSAGNNGPGTLPLIPTISDSLHPYSNDRPYPSDKDIQKLRETIEHLVAQGRLRNGTKLATELASFTSKIETSAKKRAEAAAAADDNLKDDKDAEFKPLLEDRNCYKTLDYIVEAVASKPHLRRQLVHLNDVHRSVDGTLQRVGRKPNTLVSHGHQADDEGLEPEVAEDKETKAKNFSAVAQWHSTYAFELWNEDTI</sequence>
<feature type="repeat" description="ANK" evidence="3">
    <location>
        <begin position="565"/>
        <end position="590"/>
    </location>
</feature>
<evidence type="ECO:0000256" key="4">
    <source>
        <dbReference type="SAM" id="MobiDB-lite"/>
    </source>
</evidence>
<dbReference type="InterPro" id="IPR036770">
    <property type="entry name" value="Ankyrin_rpt-contain_sf"/>
</dbReference>
<evidence type="ECO:0000256" key="2">
    <source>
        <dbReference type="ARBA" id="ARBA00023043"/>
    </source>
</evidence>
<feature type="region of interest" description="Disordered" evidence="4">
    <location>
        <begin position="592"/>
        <end position="679"/>
    </location>
</feature>
<evidence type="ECO:0000313" key="6">
    <source>
        <dbReference type="Proteomes" id="UP000313359"/>
    </source>
</evidence>
<feature type="region of interest" description="Disordered" evidence="4">
    <location>
        <begin position="1268"/>
        <end position="1299"/>
    </location>
</feature>
<dbReference type="Pfam" id="PF12796">
    <property type="entry name" value="Ank_2"/>
    <property type="match status" value="2"/>
</dbReference>
<feature type="compositionally biased region" description="Basic and acidic residues" evidence="4">
    <location>
        <begin position="594"/>
        <end position="615"/>
    </location>
</feature>
<feature type="compositionally biased region" description="Acidic residues" evidence="4">
    <location>
        <begin position="1271"/>
        <end position="1284"/>
    </location>
</feature>
<keyword evidence="2 3" id="KW-0040">ANK repeat</keyword>
<name>A0A5C2RWU4_9APHY</name>
<dbReference type="PROSITE" id="PS50088">
    <property type="entry name" value="ANK_REPEAT"/>
    <property type="match status" value="4"/>
</dbReference>
<dbReference type="STRING" id="1328759.A0A5C2RWU4"/>
<dbReference type="EMBL" id="ML122297">
    <property type="protein sequence ID" value="RPD55207.1"/>
    <property type="molecule type" value="Genomic_DNA"/>
</dbReference>
<dbReference type="InterPro" id="IPR002110">
    <property type="entry name" value="Ankyrin_rpt"/>
</dbReference>
<organism evidence="5 6">
    <name type="scientific">Lentinus tigrinus ALCF2SS1-6</name>
    <dbReference type="NCBI Taxonomy" id="1328759"/>
    <lineage>
        <taxon>Eukaryota</taxon>
        <taxon>Fungi</taxon>
        <taxon>Dikarya</taxon>
        <taxon>Basidiomycota</taxon>
        <taxon>Agaricomycotina</taxon>
        <taxon>Agaricomycetes</taxon>
        <taxon>Polyporales</taxon>
        <taxon>Polyporaceae</taxon>
        <taxon>Lentinus</taxon>
    </lineage>
</organism>
<accession>A0A5C2RWU4</accession>
<dbReference type="OrthoDB" id="539213at2759"/>
<keyword evidence="6" id="KW-1185">Reference proteome</keyword>
<keyword evidence="1" id="KW-0677">Repeat</keyword>
<dbReference type="PANTHER" id="PTHR24198:SF165">
    <property type="entry name" value="ANKYRIN REPEAT-CONTAINING PROTEIN-RELATED"/>
    <property type="match status" value="1"/>
</dbReference>
<feature type="compositionally biased region" description="Acidic residues" evidence="4">
    <location>
        <begin position="616"/>
        <end position="651"/>
    </location>
</feature>
<dbReference type="PANTHER" id="PTHR24198">
    <property type="entry name" value="ANKYRIN REPEAT AND PROTEIN KINASE DOMAIN-CONTAINING PROTEIN"/>
    <property type="match status" value="1"/>
</dbReference>
<feature type="region of interest" description="Disordered" evidence="4">
    <location>
        <begin position="1150"/>
        <end position="1169"/>
    </location>
</feature>
<feature type="repeat" description="ANK" evidence="3">
    <location>
        <begin position="532"/>
        <end position="564"/>
    </location>
</feature>
<feature type="compositionally biased region" description="Acidic residues" evidence="4">
    <location>
        <begin position="1151"/>
        <end position="1169"/>
    </location>
</feature>
<evidence type="ECO:0000313" key="5">
    <source>
        <dbReference type="EMBL" id="RPD55207.1"/>
    </source>
</evidence>
<gene>
    <name evidence="5" type="ORF">L227DRAFT_615500</name>
</gene>
<dbReference type="SMART" id="SM00248">
    <property type="entry name" value="ANK"/>
    <property type="match status" value="11"/>
</dbReference>
<evidence type="ECO:0000256" key="3">
    <source>
        <dbReference type="PROSITE-ProRule" id="PRU00023"/>
    </source>
</evidence>
<proteinExistence type="predicted"/>
<protein>
    <submittedName>
        <fullName evidence="5">Ankyrin</fullName>
    </submittedName>
</protein>
<dbReference type="PROSITE" id="PS50297">
    <property type="entry name" value="ANK_REP_REGION"/>
    <property type="match status" value="2"/>
</dbReference>
<dbReference type="Gene3D" id="1.25.40.20">
    <property type="entry name" value="Ankyrin repeat-containing domain"/>
    <property type="match status" value="3"/>
</dbReference>
<feature type="repeat" description="ANK" evidence="3">
    <location>
        <begin position="690"/>
        <end position="722"/>
    </location>
</feature>
<dbReference type="Proteomes" id="UP000313359">
    <property type="component" value="Unassembled WGS sequence"/>
</dbReference>
<feature type="repeat" description="ANK" evidence="3">
    <location>
        <begin position="1537"/>
        <end position="1561"/>
    </location>
</feature>
<reference evidence="5" key="1">
    <citation type="journal article" date="2018" name="Genome Biol. Evol.">
        <title>Genomics and development of Lentinus tigrinus, a white-rot wood-decaying mushroom with dimorphic fruiting bodies.</title>
        <authorList>
            <person name="Wu B."/>
            <person name="Xu Z."/>
            <person name="Knudson A."/>
            <person name="Carlson A."/>
            <person name="Chen N."/>
            <person name="Kovaka S."/>
            <person name="LaButti K."/>
            <person name="Lipzen A."/>
            <person name="Pennachio C."/>
            <person name="Riley R."/>
            <person name="Schakwitz W."/>
            <person name="Umezawa K."/>
            <person name="Ohm R.A."/>
            <person name="Grigoriev I.V."/>
            <person name="Nagy L.G."/>
            <person name="Gibbons J."/>
            <person name="Hibbett D."/>
        </authorList>
    </citation>
    <scope>NUCLEOTIDE SEQUENCE [LARGE SCALE GENOMIC DNA]</scope>
    <source>
        <strain evidence="5">ALCF2SS1-6</strain>
    </source>
</reference>